<dbReference type="Proteomes" id="UP000762703">
    <property type="component" value="Unassembled WGS sequence"/>
</dbReference>
<dbReference type="SUPFAM" id="SSF53474">
    <property type="entry name" value="alpha/beta-Hydrolases"/>
    <property type="match status" value="1"/>
</dbReference>
<dbReference type="InterPro" id="IPR050266">
    <property type="entry name" value="AB_hydrolase_sf"/>
</dbReference>
<protein>
    <submittedName>
        <fullName evidence="2">Alpha/beta hydrolase</fullName>
    </submittedName>
</protein>
<evidence type="ECO:0000259" key="1">
    <source>
        <dbReference type="Pfam" id="PF00561"/>
    </source>
</evidence>
<dbReference type="InterPro" id="IPR029058">
    <property type="entry name" value="AB_hydrolase_fold"/>
</dbReference>
<accession>A0A8T3VIL9</accession>
<comment type="caution">
    <text evidence="2">The sequence shown here is derived from an EMBL/GenBank/DDBJ whole genome shotgun (WGS) entry which is preliminary data.</text>
</comment>
<evidence type="ECO:0000313" key="3">
    <source>
        <dbReference type="Proteomes" id="UP000762703"/>
    </source>
</evidence>
<dbReference type="InterPro" id="IPR000073">
    <property type="entry name" value="AB_hydrolase_1"/>
</dbReference>
<dbReference type="PANTHER" id="PTHR43798">
    <property type="entry name" value="MONOACYLGLYCEROL LIPASE"/>
    <property type="match status" value="1"/>
</dbReference>
<name>A0A8T3VIL9_9EURY</name>
<dbReference type="PANTHER" id="PTHR43798:SF33">
    <property type="entry name" value="HYDROLASE, PUTATIVE (AFU_ORTHOLOGUE AFUA_2G14860)-RELATED"/>
    <property type="match status" value="1"/>
</dbReference>
<dbReference type="RefSeq" id="WP_303736178.1">
    <property type="nucleotide sequence ID" value="NZ_SUTE01000015.1"/>
</dbReference>
<dbReference type="GO" id="GO:0016020">
    <property type="term" value="C:membrane"/>
    <property type="evidence" value="ECO:0007669"/>
    <property type="project" value="TreeGrafter"/>
</dbReference>
<dbReference type="Gene3D" id="3.40.50.1820">
    <property type="entry name" value="alpha/beta hydrolase"/>
    <property type="match status" value="1"/>
</dbReference>
<feature type="domain" description="AB hydrolase-1" evidence="1">
    <location>
        <begin position="14"/>
        <end position="235"/>
    </location>
</feature>
<keyword evidence="2" id="KW-0378">Hydrolase</keyword>
<dbReference type="AlphaFoldDB" id="A0A8T3VIL9"/>
<sequence>MEINYLLEGSGENTIVFIHGLSDNLYYWQRLSFELSKDYKVLSYDLRGHGSSPYAPFTMDDLADDLHDLLLSLDIAKASLVGLSLGGNLALLFALKYPQMVEKLVIMSSFSQVDNNLRLKFEEFKTAIEKSYEDFYDVIIEYVLPEDILNENREALEFYKKEAAMSANPKAIENGIDIGVDFYVTDKLKCLNHPALILAGRDDEITHIDLSWILNENIENSQLIIFENTKHNLLIKRNMAEIIKILREFL</sequence>
<proteinExistence type="predicted"/>
<gene>
    <name evidence="2" type="ORF">E7Z73_02125</name>
</gene>
<dbReference type="EMBL" id="SUTE01000015">
    <property type="protein sequence ID" value="MBE6504530.1"/>
    <property type="molecule type" value="Genomic_DNA"/>
</dbReference>
<dbReference type="PRINTS" id="PR00111">
    <property type="entry name" value="ABHYDROLASE"/>
</dbReference>
<organism evidence="2 3">
    <name type="scientific">Methanobrevibacter millerae</name>
    <dbReference type="NCBI Taxonomy" id="230361"/>
    <lineage>
        <taxon>Archaea</taxon>
        <taxon>Methanobacteriati</taxon>
        <taxon>Methanobacteriota</taxon>
        <taxon>Methanomada group</taxon>
        <taxon>Methanobacteria</taxon>
        <taxon>Methanobacteriales</taxon>
        <taxon>Methanobacteriaceae</taxon>
        <taxon>Methanobrevibacter</taxon>
    </lineage>
</organism>
<evidence type="ECO:0000313" key="2">
    <source>
        <dbReference type="EMBL" id="MBE6504530.1"/>
    </source>
</evidence>
<reference evidence="2" key="1">
    <citation type="submission" date="2019-04" db="EMBL/GenBank/DDBJ databases">
        <title>Evolution of Biomass-Degrading Anaerobic Consortia Revealed by Metagenomics.</title>
        <authorList>
            <person name="Peng X."/>
        </authorList>
    </citation>
    <scope>NUCLEOTIDE SEQUENCE</scope>
    <source>
        <strain evidence="2">SIG12</strain>
    </source>
</reference>
<dbReference type="GO" id="GO:0016787">
    <property type="term" value="F:hydrolase activity"/>
    <property type="evidence" value="ECO:0007669"/>
    <property type="project" value="UniProtKB-KW"/>
</dbReference>
<dbReference type="Pfam" id="PF00561">
    <property type="entry name" value="Abhydrolase_1"/>
    <property type="match status" value="1"/>
</dbReference>